<reference evidence="2 3" key="1">
    <citation type="journal article" date="2013" name="Genome Announc.">
        <title>Genome Sequence of the Obligate Gammaproteobacterial Methanotroph Methylomicrobium album Strain BG8.</title>
        <authorList>
            <person name="Kits K.D."/>
            <person name="Kalyuzhnaya M.G."/>
            <person name="Klotz M.G."/>
            <person name="Jetten M.S."/>
            <person name="Op den Camp H.J."/>
            <person name="Vuilleumier S."/>
            <person name="Bringel F."/>
            <person name="Dispirito A.A."/>
            <person name="Murrell J.C."/>
            <person name="Bruce D."/>
            <person name="Cheng J.F."/>
            <person name="Copeland A."/>
            <person name="Goodwin L."/>
            <person name="Hauser L."/>
            <person name="Lajus A."/>
            <person name="Land M.L."/>
            <person name="Lapidus A."/>
            <person name="Lucas S."/>
            <person name="Medigue C."/>
            <person name="Pitluck S."/>
            <person name="Woyke T."/>
            <person name="Zeytun A."/>
            <person name="Stein L.Y."/>
        </authorList>
    </citation>
    <scope>NUCLEOTIDE SEQUENCE [LARGE SCALE GENOMIC DNA]</scope>
    <source>
        <strain evidence="2 3">BG8</strain>
    </source>
</reference>
<feature type="chain" id="PRO_5003612243" evidence="1">
    <location>
        <begin position="28"/>
        <end position="284"/>
    </location>
</feature>
<proteinExistence type="predicted"/>
<evidence type="ECO:0000313" key="2">
    <source>
        <dbReference type="EMBL" id="EIC31491.1"/>
    </source>
</evidence>
<protein>
    <submittedName>
        <fullName evidence="2">Uncharacterized protein</fullName>
    </submittedName>
</protein>
<accession>H8GIY4</accession>
<evidence type="ECO:0000313" key="3">
    <source>
        <dbReference type="Proteomes" id="UP000005090"/>
    </source>
</evidence>
<sequence length="284" mass="30435">MMRLTNKVIAASVGTMLLGSVSAVSEADTFDQSLGNFIGATDSYRITCQSSPEGAIGPTDHLNFKIIDTTPSDDGSTPLLLNIHVKKGNKRIGFVTHDETEVTPGTQREFEVAGGKGTYKITVDTLGTTDTSKTTKHMFSVETRCLNDNGEFTKPKVAKIKTKTLKNGKKANLSAVCGKNKLTGETGKLYVKFANTTADPARVVLNAQVLKDNWATNVTDGNGDDIYSDAGNLKGGNGDYTVLVNSTAYNPLQDNARDYTMDYRCENSANADTGTADIVPVQDQ</sequence>
<dbReference type="AlphaFoldDB" id="H8GIY4"/>
<feature type="signal peptide" evidence="1">
    <location>
        <begin position="1"/>
        <end position="27"/>
    </location>
</feature>
<organism evidence="2 3">
    <name type="scientific">Methylomicrobium album BG8</name>
    <dbReference type="NCBI Taxonomy" id="686340"/>
    <lineage>
        <taxon>Bacteria</taxon>
        <taxon>Pseudomonadati</taxon>
        <taxon>Pseudomonadota</taxon>
        <taxon>Gammaproteobacteria</taxon>
        <taxon>Methylococcales</taxon>
        <taxon>Methylococcaceae</taxon>
        <taxon>Methylomicrobium</taxon>
    </lineage>
</organism>
<keyword evidence="3" id="KW-1185">Reference proteome</keyword>
<name>H8GIY4_METAL</name>
<dbReference type="Proteomes" id="UP000005090">
    <property type="component" value="Chromosome"/>
</dbReference>
<dbReference type="EMBL" id="CM001475">
    <property type="protein sequence ID" value="EIC31491.1"/>
    <property type="molecule type" value="Genomic_DNA"/>
</dbReference>
<dbReference type="HOGENOM" id="CLU_979372_0_0_6"/>
<dbReference type="RefSeq" id="WP_005374879.1">
    <property type="nucleotide sequence ID" value="NZ_CM001475.1"/>
</dbReference>
<keyword evidence="1" id="KW-0732">Signal</keyword>
<gene>
    <name evidence="2" type="ORF">Metal_3850</name>
</gene>
<evidence type="ECO:0000256" key="1">
    <source>
        <dbReference type="SAM" id="SignalP"/>
    </source>
</evidence>